<name>A0AAV3ZJ44_9GAST</name>
<evidence type="ECO:0000256" key="1">
    <source>
        <dbReference type="SAM" id="SignalP"/>
    </source>
</evidence>
<reference evidence="2 3" key="1">
    <citation type="journal article" date="2021" name="Elife">
        <title>Chloroplast acquisition without the gene transfer in kleptoplastic sea slugs, Plakobranchus ocellatus.</title>
        <authorList>
            <person name="Maeda T."/>
            <person name="Takahashi S."/>
            <person name="Yoshida T."/>
            <person name="Shimamura S."/>
            <person name="Takaki Y."/>
            <person name="Nagai Y."/>
            <person name="Toyoda A."/>
            <person name="Suzuki Y."/>
            <person name="Arimoto A."/>
            <person name="Ishii H."/>
            <person name="Satoh N."/>
            <person name="Nishiyama T."/>
            <person name="Hasebe M."/>
            <person name="Maruyama T."/>
            <person name="Minagawa J."/>
            <person name="Obokata J."/>
            <person name="Shigenobu S."/>
        </authorList>
    </citation>
    <scope>NUCLEOTIDE SEQUENCE [LARGE SCALE GENOMIC DNA]</scope>
</reference>
<proteinExistence type="predicted"/>
<feature type="chain" id="PRO_5043774911" evidence="1">
    <location>
        <begin position="21"/>
        <end position="80"/>
    </location>
</feature>
<dbReference type="Proteomes" id="UP000735302">
    <property type="component" value="Unassembled WGS sequence"/>
</dbReference>
<keyword evidence="3" id="KW-1185">Reference proteome</keyword>
<gene>
    <name evidence="2" type="ORF">PoB_002106200</name>
</gene>
<protein>
    <submittedName>
        <fullName evidence="2">Uncharacterized protein</fullName>
    </submittedName>
</protein>
<evidence type="ECO:0000313" key="3">
    <source>
        <dbReference type="Proteomes" id="UP000735302"/>
    </source>
</evidence>
<keyword evidence="1" id="KW-0732">Signal</keyword>
<feature type="signal peptide" evidence="1">
    <location>
        <begin position="1"/>
        <end position="20"/>
    </location>
</feature>
<sequence length="80" mass="8840">MKSFGLSGIVLHVCLETVEGPGAECVSRSRSEAKSNPELWDALKDKSGFWELQTITQINTNKTDVIVKIVEMVAEFIRSA</sequence>
<organism evidence="2 3">
    <name type="scientific">Plakobranchus ocellatus</name>
    <dbReference type="NCBI Taxonomy" id="259542"/>
    <lineage>
        <taxon>Eukaryota</taxon>
        <taxon>Metazoa</taxon>
        <taxon>Spiralia</taxon>
        <taxon>Lophotrochozoa</taxon>
        <taxon>Mollusca</taxon>
        <taxon>Gastropoda</taxon>
        <taxon>Heterobranchia</taxon>
        <taxon>Euthyneura</taxon>
        <taxon>Panpulmonata</taxon>
        <taxon>Sacoglossa</taxon>
        <taxon>Placobranchoidea</taxon>
        <taxon>Plakobranchidae</taxon>
        <taxon>Plakobranchus</taxon>
    </lineage>
</organism>
<dbReference type="AlphaFoldDB" id="A0AAV3ZJ44"/>
<comment type="caution">
    <text evidence="2">The sequence shown here is derived from an EMBL/GenBank/DDBJ whole genome shotgun (WGS) entry which is preliminary data.</text>
</comment>
<accession>A0AAV3ZJ44</accession>
<dbReference type="EMBL" id="BLXT01002468">
    <property type="protein sequence ID" value="GFN94556.1"/>
    <property type="molecule type" value="Genomic_DNA"/>
</dbReference>
<evidence type="ECO:0000313" key="2">
    <source>
        <dbReference type="EMBL" id="GFN94556.1"/>
    </source>
</evidence>